<feature type="region of interest" description="Disordered" evidence="1">
    <location>
        <begin position="57"/>
        <end position="118"/>
    </location>
</feature>
<dbReference type="Proteomes" id="UP000639772">
    <property type="component" value="Unassembled WGS sequence"/>
</dbReference>
<proteinExistence type="predicted"/>
<feature type="compositionally biased region" description="Low complexity" evidence="1">
    <location>
        <begin position="81"/>
        <end position="92"/>
    </location>
</feature>
<sequence>MIQTRFKRLPAGPSPSSHNKLIIAIGLLIKTISLPHPIPSTALIDLEIDGLWDGHHRGAAEEEIPRRHGAPRRPAPEEEAGGCAEGDPVVSDSVDDDGGAARAGGEEGSDGDRRQLPARGDERLAFACFKLVSTSAPLMAFM</sequence>
<name>A0A835RJV7_VANPL</name>
<evidence type="ECO:0000313" key="3">
    <source>
        <dbReference type="Proteomes" id="UP000639772"/>
    </source>
</evidence>
<dbReference type="EMBL" id="JADCNM010000004">
    <property type="protein sequence ID" value="KAG0487623.1"/>
    <property type="molecule type" value="Genomic_DNA"/>
</dbReference>
<comment type="caution">
    <text evidence="2">The sequence shown here is derived from an EMBL/GenBank/DDBJ whole genome shotgun (WGS) entry which is preliminary data.</text>
</comment>
<evidence type="ECO:0000313" key="2">
    <source>
        <dbReference type="EMBL" id="KAG0487623.1"/>
    </source>
</evidence>
<reference evidence="2 3" key="1">
    <citation type="journal article" date="2020" name="Nat. Food">
        <title>A phased Vanilla planifolia genome enables genetic improvement of flavour and production.</title>
        <authorList>
            <person name="Hasing T."/>
            <person name="Tang H."/>
            <person name="Brym M."/>
            <person name="Khazi F."/>
            <person name="Huang T."/>
            <person name="Chambers A.H."/>
        </authorList>
    </citation>
    <scope>NUCLEOTIDE SEQUENCE [LARGE SCALE GENOMIC DNA]</scope>
    <source>
        <tissue evidence="2">Leaf</tissue>
    </source>
</reference>
<dbReference type="AlphaFoldDB" id="A0A835RJV7"/>
<organism evidence="2 3">
    <name type="scientific">Vanilla planifolia</name>
    <name type="common">Vanilla</name>
    <dbReference type="NCBI Taxonomy" id="51239"/>
    <lineage>
        <taxon>Eukaryota</taxon>
        <taxon>Viridiplantae</taxon>
        <taxon>Streptophyta</taxon>
        <taxon>Embryophyta</taxon>
        <taxon>Tracheophyta</taxon>
        <taxon>Spermatophyta</taxon>
        <taxon>Magnoliopsida</taxon>
        <taxon>Liliopsida</taxon>
        <taxon>Asparagales</taxon>
        <taxon>Orchidaceae</taxon>
        <taxon>Vanilloideae</taxon>
        <taxon>Vanilleae</taxon>
        <taxon>Vanilla</taxon>
    </lineage>
</organism>
<protein>
    <submittedName>
        <fullName evidence="2">Uncharacterized protein</fullName>
    </submittedName>
</protein>
<accession>A0A835RJV7</accession>
<gene>
    <name evidence="2" type="ORF">HPP92_009718</name>
</gene>
<feature type="compositionally biased region" description="Basic and acidic residues" evidence="1">
    <location>
        <begin position="57"/>
        <end position="66"/>
    </location>
</feature>
<evidence type="ECO:0000256" key="1">
    <source>
        <dbReference type="SAM" id="MobiDB-lite"/>
    </source>
</evidence>